<dbReference type="EMBL" id="AHKC01011415">
    <property type="protein sequence ID" value="EKF30833.1"/>
    <property type="molecule type" value="Genomic_DNA"/>
</dbReference>
<feature type="domain" description="Sialidase" evidence="1">
    <location>
        <begin position="15"/>
        <end position="128"/>
    </location>
</feature>
<dbReference type="Pfam" id="PF13859">
    <property type="entry name" value="BNR_3"/>
    <property type="match status" value="1"/>
</dbReference>
<dbReference type="CDD" id="cd15482">
    <property type="entry name" value="Sialidase_non-viral"/>
    <property type="match status" value="1"/>
</dbReference>
<accession>K2M754</accession>
<sequence>PQTTLETDLFCLSRGEWTEFIASGGSGVVMEDGTLVFPLVAKSGNGVYSMLIYSTDNGGAWALSEDISPAKCLNPRVTEWEGSLLMVVDCEDGQRVHESRDMRTAWTEAIGTLSGVWVNARSGAFQKECLHVDALITATIGEGEGHAVHSERARLGEGKGPLRSAFGSRTTTARFLLDRLPWTKLRIGCSPAPCCTRMAICILYNGGQR</sequence>
<proteinExistence type="predicted"/>
<evidence type="ECO:0000259" key="1">
    <source>
        <dbReference type="Pfam" id="PF13859"/>
    </source>
</evidence>
<dbReference type="InterPro" id="IPR011040">
    <property type="entry name" value="Sialidase"/>
</dbReference>
<evidence type="ECO:0000313" key="3">
    <source>
        <dbReference type="Proteomes" id="UP000007350"/>
    </source>
</evidence>
<dbReference type="InterPro" id="IPR008377">
    <property type="entry name" value="Sialidase_trypan"/>
</dbReference>
<dbReference type="GO" id="GO:0004308">
    <property type="term" value="F:exo-alpha-sialidase activity"/>
    <property type="evidence" value="ECO:0007669"/>
    <property type="project" value="InterPro"/>
</dbReference>
<comment type="caution">
    <text evidence="2">The sequence shown here is derived from an EMBL/GenBank/DDBJ whole genome shotgun (WGS) entry which is preliminary data.</text>
</comment>
<dbReference type="Gene3D" id="2.120.10.10">
    <property type="match status" value="1"/>
</dbReference>
<name>K2M754_TRYCR</name>
<keyword evidence="3" id="KW-1185">Reference proteome</keyword>
<dbReference type="Proteomes" id="UP000007350">
    <property type="component" value="Unassembled WGS sequence"/>
</dbReference>
<feature type="non-terminal residue" evidence="2">
    <location>
        <position position="1"/>
    </location>
</feature>
<dbReference type="PRINTS" id="PR01803">
    <property type="entry name" value="TCSIALIDASE"/>
</dbReference>
<dbReference type="AlphaFoldDB" id="K2M754"/>
<reference evidence="2 3" key="1">
    <citation type="journal article" date="2012" name="BMC Genomics">
        <title>Comparative genomic analysis of human infective Trypanosoma cruzi lineages with the bat-restricted subspecies T. cruzi marinkellei.</title>
        <authorList>
            <person name="Franzen O."/>
            <person name="Talavera-Lopez C."/>
            <person name="Ochaya S."/>
            <person name="Butler C.E."/>
            <person name="Messenger L.A."/>
            <person name="Lewis M.D."/>
            <person name="Llewellyn M.S."/>
            <person name="Marinkelle C.J."/>
            <person name="Tyler K.M."/>
            <person name="Miles M.A."/>
            <person name="Andersson B."/>
        </authorList>
    </citation>
    <scope>NUCLEOTIDE SEQUENCE [LARGE SCALE GENOMIC DNA]</scope>
    <source>
        <strain evidence="2 3">B7</strain>
    </source>
</reference>
<evidence type="ECO:0000313" key="2">
    <source>
        <dbReference type="EMBL" id="EKF30833.1"/>
    </source>
</evidence>
<dbReference type="OrthoDB" id="10389057at2759"/>
<dbReference type="SUPFAM" id="SSF50939">
    <property type="entry name" value="Sialidases"/>
    <property type="match status" value="1"/>
</dbReference>
<organism evidence="2 3">
    <name type="scientific">Trypanosoma cruzi marinkellei</name>
    <dbReference type="NCBI Taxonomy" id="85056"/>
    <lineage>
        <taxon>Eukaryota</taxon>
        <taxon>Discoba</taxon>
        <taxon>Euglenozoa</taxon>
        <taxon>Kinetoplastea</taxon>
        <taxon>Metakinetoplastina</taxon>
        <taxon>Trypanosomatida</taxon>
        <taxon>Trypanosomatidae</taxon>
        <taxon>Trypanosoma</taxon>
        <taxon>Schizotrypanum</taxon>
    </lineage>
</organism>
<dbReference type="InterPro" id="IPR036278">
    <property type="entry name" value="Sialidase_sf"/>
</dbReference>
<gene>
    <name evidence="2" type="ORF">MOQ_005343</name>
</gene>
<protein>
    <submittedName>
        <fullName evidence="2">Trans-sialidase, putative</fullName>
    </submittedName>
</protein>